<dbReference type="InterPro" id="IPR008266">
    <property type="entry name" value="Tyr_kinase_AS"/>
</dbReference>
<name>A0A0D2JGU3_9CHLO</name>
<accession>A0A0D2JGU3</accession>
<dbReference type="Pfam" id="PF06293">
    <property type="entry name" value="Kdo"/>
    <property type="match status" value="1"/>
</dbReference>
<dbReference type="InterPro" id="IPR011009">
    <property type="entry name" value="Kinase-like_dom_sf"/>
</dbReference>
<dbReference type="Gene3D" id="1.10.510.10">
    <property type="entry name" value="Transferase(Phosphotransferase) domain 1"/>
    <property type="match status" value="1"/>
</dbReference>
<proteinExistence type="predicted"/>
<dbReference type="KEGG" id="mng:MNEG_9350"/>
<dbReference type="PANTHER" id="PTHR37171:SF1">
    <property type="entry name" value="SERINE_THREONINE-PROTEIN KINASE YRZF-RELATED"/>
    <property type="match status" value="1"/>
</dbReference>
<dbReference type="PROSITE" id="PS00109">
    <property type="entry name" value="PROTEIN_KINASE_TYR"/>
    <property type="match status" value="1"/>
</dbReference>
<reference evidence="1 2" key="1">
    <citation type="journal article" date="2013" name="BMC Genomics">
        <title>Reconstruction of the lipid metabolism for the microalga Monoraphidium neglectum from its genome sequence reveals characteristics suitable for biofuel production.</title>
        <authorList>
            <person name="Bogen C."/>
            <person name="Al-Dilaimi A."/>
            <person name="Albersmeier A."/>
            <person name="Wichmann J."/>
            <person name="Grundmann M."/>
            <person name="Rupp O."/>
            <person name="Lauersen K.J."/>
            <person name="Blifernez-Klassen O."/>
            <person name="Kalinowski J."/>
            <person name="Goesmann A."/>
            <person name="Mussgnug J.H."/>
            <person name="Kruse O."/>
        </authorList>
    </citation>
    <scope>NUCLEOTIDE SEQUENCE [LARGE SCALE GENOMIC DNA]</scope>
    <source>
        <strain evidence="1 2">SAG 48.87</strain>
    </source>
</reference>
<protein>
    <submittedName>
        <fullName evidence="1">Uncharacterized protein</fullName>
    </submittedName>
</protein>
<dbReference type="SUPFAM" id="SSF48403">
    <property type="entry name" value="Ankyrin repeat"/>
    <property type="match status" value="1"/>
</dbReference>
<dbReference type="Gene3D" id="1.25.40.20">
    <property type="entry name" value="Ankyrin repeat-containing domain"/>
    <property type="match status" value="1"/>
</dbReference>
<dbReference type="GeneID" id="25742225"/>
<dbReference type="RefSeq" id="XP_013897632.1">
    <property type="nucleotide sequence ID" value="XM_014042178.1"/>
</dbReference>
<dbReference type="PANTHER" id="PTHR37171">
    <property type="entry name" value="SERINE/THREONINE-PROTEIN KINASE YRZF-RELATED"/>
    <property type="match status" value="1"/>
</dbReference>
<dbReference type="Proteomes" id="UP000054498">
    <property type="component" value="Unassembled WGS sequence"/>
</dbReference>
<evidence type="ECO:0000313" key="2">
    <source>
        <dbReference type="Proteomes" id="UP000054498"/>
    </source>
</evidence>
<sequence length="410" mass="44861">MNLSHSSTSKRDYPECVVKFWDLRADTPQILQHLTDKCRDITLQGNPCSNWCQQRALYSEADCNFMFQCRFADPVAEMVTAVTGSQVTSSLEVLDYSGWAVPDFGFRGLGGQVLLVGEGKGMTYGFLTYLNGTYFIKRTGHHQYAFTRAIMSFDKEPTVLEMLMCAGGASGGHQAGSREQPHAKSALEFTNERLGFYGQPAAIKAIDVSKQGHLLPKMQAEVAIYDRLRSLQGVSIPILYGSGFWNYANTYFVATSVISGQHPSRSTFGGIQAAEQALRGIHACGVLHGDIRAENVFVAEEGGRWKVWLIDFDYSTESRDPGAQAAELAELQALFRPSNADTSTTSGLEPVDVILLLAATENDDPKIEELLAAGANVNVKDNLGRRPRDLATKDVVIKMLDAAEGKLVQA</sequence>
<organism evidence="1 2">
    <name type="scientific">Monoraphidium neglectum</name>
    <dbReference type="NCBI Taxonomy" id="145388"/>
    <lineage>
        <taxon>Eukaryota</taxon>
        <taxon>Viridiplantae</taxon>
        <taxon>Chlorophyta</taxon>
        <taxon>core chlorophytes</taxon>
        <taxon>Chlorophyceae</taxon>
        <taxon>CS clade</taxon>
        <taxon>Sphaeropleales</taxon>
        <taxon>Selenastraceae</taxon>
        <taxon>Monoraphidium</taxon>
    </lineage>
</organism>
<keyword evidence="2" id="KW-1185">Reference proteome</keyword>
<gene>
    <name evidence="1" type="ORF">MNEG_9350</name>
</gene>
<dbReference type="GO" id="GO:0004672">
    <property type="term" value="F:protein kinase activity"/>
    <property type="evidence" value="ECO:0007669"/>
    <property type="project" value="InterPro"/>
</dbReference>
<dbReference type="InterPro" id="IPR036770">
    <property type="entry name" value="Ankyrin_rpt-contain_sf"/>
</dbReference>
<dbReference type="OrthoDB" id="1248231at2759"/>
<dbReference type="EMBL" id="KK102124">
    <property type="protein sequence ID" value="KIY98612.1"/>
    <property type="molecule type" value="Genomic_DNA"/>
</dbReference>
<dbReference type="SUPFAM" id="SSF56112">
    <property type="entry name" value="Protein kinase-like (PK-like)"/>
    <property type="match status" value="1"/>
</dbReference>
<dbReference type="AlphaFoldDB" id="A0A0D2JGU3"/>
<dbReference type="InterPro" id="IPR052396">
    <property type="entry name" value="Meiotic_Drive_Suppr_Kinase"/>
</dbReference>
<evidence type="ECO:0000313" key="1">
    <source>
        <dbReference type="EMBL" id="KIY98612.1"/>
    </source>
</evidence>